<accession>A0A813UJP6</accession>
<reference evidence="2" key="1">
    <citation type="submission" date="2021-02" db="EMBL/GenBank/DDBJ databases">
        <authorList>
            <person name="Nowell W R."/>
        </authorList>
    </citation>
    <scope>NUCLEOTIDE SEQUENCE</scope>
</reference>
<protein>
    <recommendedName>
        <fullName evidence="1">TIR domain-containing protein</fullName>
    </recommendedName>
</protein>
<evidence type="ECO:0000313" key="5">
    <source>
        <dbReference type="EMBL" id="CAF3768738.1"/>
    </source>
</evidence>
<dbReference type="Proteomes" id="UP000682733">
    <property type="component" value="Unassembled WGS sequence"/>
</dbReference>
<dbReference type="SUPFAM" id="SSF47769">
    <property type="entry name" value="SAM/Pointed domain"/>
    <property type="match status" value="1"/>
</dbReference>
<evidence type="ECO:0000313" key="3">
    <source>
        <dbReference type="EMBL" id="CAF0999251.1"/>
    </source>
</evidence>
<dbReference type="GO" id="GO:0007165">
    <property type="term" value="P:signal transduction"/>
    <property type="evidence" value="ECO:0007669"/>
    <property type="project" value="InterPro"/>
</dbReference>
<dbReference type="Proteomes" id="UP000663829">
    <property type="component" value="Unassembled WGS sequence"/>
</dbReference>
<dbReference type="Proteomes" id="UP000681722">
    <property type="component" value="Unassembled WGS sequence"/>
</dbReference>
<dbReference type="EMBL" id="CAJOBA010006289">
    <property type="protein sequence ID" value="CAF3768738.1"/>
    <property type="molecule type" value="Genomic_DNA"/>
</dbReference>
<organism evidence="2 6">
    <name type="scientific">Didymodactylos carnosus</name>
    <dbReference type="NCBI Taxonomy" id="1234261"/>
    <lineage>
        <taxon>Eukaryota</taxon>
        <taxon>Metazoa</taxon>
        <taxon>Spiralia</taxon>
        <taxon>Gnathifera</taxon>
        <taxon>Rotifera</taxon>
        <taxon>Eurotatoria</taxon>
        <taxon>Bdelloidea</taxon>
        <taxon>Philodinida</taxon>
        <taxon>Philodinidae</taxon>
        <taxon>Didymodactylos</taxon>
    </lineage>
</organism>
<evidence type="ECO:0000259" key="1">
    <source>
        <dbReference type="Pfam" id="PF13676"/>
    </source>
</evidence>
<dbReference type="PANTHER" id="PTHR46270">
    <property type="entry name" value="ARMADILLO-TYPE FOLD-RELATED"/>
    <property type="match status" value="1"/>
</dbReference>
<dbReference type="InterPro" id="IPR000157">
    <property type="entry name" value="TIR_dom"/>
</dbReference>
<name>A0A813UJP6_9BILA</name>
<sequence length="706" mass="81440">MPSIYLKDSKHLNDGSELSKPTFTRQTSASDSLVHVVQMKRLAKIPLLFLAKRRKMRKISMDIEHTDETYTDENAGYIAATQSPEYQNEPKTFAEYTQQLEDTLDMLSGMNREQYESQKVLKQLKFLENLIHQPREWVSGAKLKLSEKKFPAMAMTLMRAYKEKGILVRRIVFVHSILLYNCMANFTDGEFDKEGLIRKQAAEAGFIEFALEILSDQSYTLTILYNIANMPELKIQFRECNAVITIVEYTKLKSDTVSIAFEETPENKEYVSTLNELQDIISAIRVTSCLILPLIMNEDEDNLLAQANEVLPLLTSLIHMYKKTDQRFYGFSFVELVDGLSKIMVKGRTHKYIDKSLVNFLLDIMDNSKADESLLECVSSAILNASFDEKVQLLLNSDHTVDIITNTRDSAQSLLVQKNCEAILWTLNKTPHRRMSSIQNRGFQGHIMISYNRSCTAMCIKMRDRLKALHYNVWMDIDNINGGVLESMAEAVEKSSVVLICMNENYKQSYYCRLEAEYATELRKPCIPCLMQPRFRPYGWLGIIKGAKIHVSYLFEISPRHIKVDFATYPFEEAFAILIREIETIRQDLIPPIVPNTLENKITEAFKDSSSKNHQKIVNNATPDKNDVIEWDVSTVRRWLAQIGLTNMERALSGINGRLLWRLSQMKSTAPESYYTIIDKYFDRVWFAQMSDILVFDNALEELFHH</sequence>
<dbReference type="SUPFAM" id="SSF48371">
    <property type="entry name" value="ARM repeat"/>
    <property type="match status" value="1"/>
</dbReference>
<dbReference type="Pfam" id="PF13676">
    <property type="entry name" value="TIR_2"/>
    <property type="match status" value="1"/>
</dbReference>
<proteinExistence type="predicted"/>
<dbReference type="EMBL" id="CAJNOK010006281">
    <property type="protein sequence ID" value="CAF0999251.1"/>
    <property type="molecule type" value="Genomic_DNA"/>
</dbReference>
<dbReference type="AlphaFoldDB" id="A0A813UJP6"/>
<feature type="domain" description="TIR" evidence="1">
    <location>
        <begin position="447"/>
        <end position="533"/>
    </location>
</feature>
<dbReference type="InterPro" id="IPR035897">
    <property type="entry name" value="Toll_tir_struct_dom_sf"/>
</dbReference>
<evidence type="ECO:0000313" key="2">
    <source>
        <dbReference type="EMBL" id="CAF0830107.1"/>
    </source>
</evidence>
<gene>
    <name evidence="2" type="ORF">GPM918_LOCUS5008</name>
    <name evidence="3" type="ORF">OVA965_LOCUS14473</name>
    <name evidence="4" type="ORF">SRO942_LOCUS5009</name>
    <name evidence="5" type="ORF">TMI583_LOCUS14477</name>
</gene>
<evidence type="ECO:0000313" key="4">
    <source>
        <dbReference type="EMBL" id="CAF3617141.1"/>
    </source>
</evidence>
<keyword evidence="6" id="KW-1185">Reference proteome</keyword>
<dbReference type="OrthoDB" id="9982293at2759"/>
<comment type="caution">
    <text evidence="2">The sequence shown here is derived from an EMBL/GenBank/DDBJ whole genome shotgun (WGS) entry which is preliminary data.</text>
</comment>
<dbReference type="Gene3D" id="3.40.50.10140">
    <property type="entry name" value="Toll/interleukin-1 receptor homology (TIR) domain"/>
    <property type="match status" value="1"/>
</dbReference>
<evidence type="ECO:0000313" key="6">
    <source>
        <dbReference type="Proteomes" id="UP000663829"/>
    </source>
</evidence>
<dbReference type="EMBL" id="CAJNOQ010000706">
    <property type="protein sequence ID" value="CAF0830107.1"/>
    <property type="molecule type" value="Genomic_DNA"/>
</dbReference>
<dbReference type="SUPFAM" id="SSF52200">
    <property type="entry name" value="Toll/Interleukin receptor TIR domain"/>
    <property type="match status" value="1"/>
</dbReference>
<dbReference type="InterPro" id="IPR016024">
    <property type="entry name" value="ARM-type_fold"/>
</dbReference>
<dbReference type="PANTHER" id="PTHR46270:SF2">
    <property type="entry name" value="TIR DOMAIN-CONTAINING PROTEIN"/>
    <property type="match status" value="1"/>
</dbReference>
<dbReference type="EMBL" id="CAJOBC010000706">
    <property type="protein sequence ID" value="CAF3617141.1"/>
    <property type="molecule type" value="Genomic_DNA"/>
</dbReference>
<dbReference type="Proteomes" id="UP000677228">
    <property type="component" value="Unassembled WGS sequence"/>
</dbReference>
<dbReference type="InterPro" id="IPR013761">
    <property type="entry name" value="SAM/pointed_sf"/>
</dbReference>